<gene>
    <name evidence="2" type="ORF">P3W85_26255</name>
</gene>
<feature type="transmembrane region" description="Helical" evidence="1">
    <location>
        <begin position="36"/>
        <end position="54"/>
    </location>
</feature>
<name>A0ABT6AW08_9BURK</name>
<feature type="transmembrane region" description="Helical" evidence="1">
    <location>
        <begin position="95"/>
        <end position="114"/>
    </location>
</feature>
<dbReference type="Proteomes" id="UP001216674">
    <property type="component" value="Unassembled WGS sequence"/>
</dbReference>
<keyword evidence="3" id="KW-1185">Reference proteome</keyword>
<protein>
    <submittedName>
        <fullName evidence="2">DUF2784 domain-containing protein</fullName>
    </submittedName>
</protein>
<proteinExistence type="predicted"/>
<evidence type="ECO:0000256" key="1">
    <source>
        <dbReference type="SAM" id="Phobius"/>
    </source>
</evidence>
<dbReference type="InterPro" id="IPR021218">
    <property type="entry name" value="DUF2784"/>
</dbReference>
<keyword evidence="1" id="KW-0812">Transmembrane</keyword>
<organism evidence="2 3">
    <name type="scientific">Cupriavidus basilensis</name>
    <dbReference type="NCBI Taxonomy" id="68895"/>
    <lineage>
        <taxon>Bacteria</taxon>
        <taxon>Pseudomonadati</taxon>
        <taxon>Pseudomonadota</taxon>
        <taxon>Betaproteobacteria</taxon>
        <taxon>Burkholderiales</taxon>
        <taxon>Burkholderiaceae</taxon>
        <taxon>Cupriavidus</taxon>
    </lineage>
</organism>
<dbReference type="EMBL" id="JARJLM010000437">
    <property type="protein sequence ID" value="MDF3836427.1"/>
    <property type="molecule type" value="Genomic_DNA"/>
</dbReference>
<comment type="caution">
    <text evidence="2">The sequence shown here is derived from an EMBL/GenBank/DDBJ whole genome shotgun (WGS) entry which is preliminary data.</text>
</comment>
<keyword evidence="1" id="KW-0472">Membrane</keyword>
<sequence>MMAAWLADAIVLLHLAFIVFVMLGGLLVLRWPRLAWLHLPAVAWGVLVEWSGWICPLTPLENALRLRAGQQAYGGDFVQRYVLPVIYPEGLTREIQVVLGAVVLALNLAVYATLYRRMRRRRA</sequence>
<evidence type="ECO:0000313" key="2">
    <source>
        <dbReference type="EMBL" id="MDF3836427.1"/>
    </source>
</evidence>
<accession>A0ABT6AW08</accession>
<reference evidence="2 3" key="1">
    <citation type="submission" date="2023-03" db="EMBL/GenBank/DDBJ databases">
        <title>Draft assemblies of triclosan tolerant bacteria isolated from returned activated sludge.</title>
        <authorList>
            <person name="Van Hamelsveld S."/>
        </authorList>
    </citation>
    <scope>NUCLEOTIDE SEQUENCE [LARGE SCALE GENOMIC DNA]</scope>
    <source>
        <strain evidence="2 3">GW210010_S58</strain>
    </source>
</reference>
<evidence type="ECO:0000313" key="3">
    <source>
        <dbReference type="Proteomes" id="UP001216674"/>
    </source>
</evidence>
<dbReference type="Pfam" id="PF10861">
    <property type="entry name" value="DUF2784"/>
    <property type="match status" value="1"/>
</dbReference>
<feature type="transmembrane region" description="Helical" evidence="1">
    <location>
        <begin position="6"/>
        <end position="29"/>
    </location>
</feature>
<dbReference type="RefSeq" id="WP_276266904.1">
    <property type="nucleotide sequence ID" value="NZ_JARJLM010000437.1"/>
</dbReference>
<keyword evidence="1" id="KW-1133">Transmembrane helix</keyword>